<dbReference type="PANTHER" id="PTHR13500">
    <property type="entry name" value="NUCLEOLAR PRERIBOSOMAL-ASSOCIATED PROTEIN 1"/>
    <property type="match status" value="1"/>
</dbReference>
<accession>A0AAV5R6V4</accession>
<dbReference type="InterPro" id="IPR021714">
    <property type="entry name" value="URB1_N"/>
</dbReference>
<dbReference type="GO" id="GO:0000463">
    <property type="term" value="P:maturation of LSU-rRNA from tricistronic rRNA transcript (SSU-rRNA, 5.8S rRNA, LSU-rRNA)"/>
    <property type="evidence" value="ECO:0007669"/>
    <property type="project" value="TreeGrafter"/>
</dbReference>
<evidence type="ECO:0000313" key="5">
    <source>
        <dbReference type="Proteomes" id="UP001378960"/>
    </source>
</evidence>
<dbReference type="PANTHER" id="PTHR13500:SF0">
    <property type="entry name" value="NUCLEOLAR PRE-RIBOSOMAL-ASSOCIATED PROTEIN 1"/>
    <property type="match status" value="1"/>
</dbReference>
<sequence>MVSKYSNNVSTDSVVQLQDIVDNLQNIEKSIIQINKLLSENSNILSLVQIQSYSATTNDHTALSAINVNLSKLIEFANNHAELHSSIKPLILELISIHNIKVFYRCLNNEHSTITNPALRLLTNIVSFNNGFFVDQFLETFDLSLKSLADLFFPTKTSVRLCKQGKFHLTVRHFMSRFWISLCSNASPLTRNDLLVNNKKINNNWFKFINEFDNIETIKLVIKFIDEKILMESAFRKMTKCKILGDFTLSKLVDLYEIEGVNDELNDLLIKLTTDESNGLLFHDYRTYFNNVPLQCLDNNSTFNNNGVTISIGENKFKINNKIIYNVLTLLHPWSNNIHLKLIIRILEKCPELSAPYTAFLFHSNGSHDPKLTSFYIGQTLLLTKIIQLPIPTNFTIMIKKFIENPSNSTGLTAKHLMEIICPSSLNRSSLSKGLNSQHSLIRHLSSQLIISVLQKFHKIVKVLQLDGNSHYLNIINEIQDSLINLKLPDASLFVGITNDLLKSENINKLLLLNYMKIAECYHNYLDIPIQLQLQKINEVIDIDSSNNEKKMSDLQLLLFNTYLSLTTINSNSQYKWWNQTNGKNSLFTIIAKLPYDLQFIESNGNKVIDSTLVHKSVEVLTNLINDTLVFEDFKLNDNMVMYSEPWALVNTIGYVFNEIDDDARIAICSLLDETISRVVKTPYKYLDIITKKQNGRVSPFFVAFCEQAAFVDNKFKKIVDLFIKVLSVQLFLIGESLELMNLLVKEYRGFELDLQLSNYEKSIVQNNFSISNTFSIVAFTPINELKNKLSNIVLQSDIEIIAVLDRILTITNSDYELSKIEDTLVDLISIYGNYIIQKYSQVSTDDEVSIDNCQLYNSKYWKNLMVIENESNAIIEKKSMVMLLLNELFETFWKQSHKIKFRDSLRDIVYNMMIENKFDDNVMKCIFRYVWTLSNEQIVEMLLKGSNMKQLVNIAIEKKIKLSFEQIIQIIKNGEQCEQFSELIKDFKFTEDEILQIVELANKSANPVLFKILENAGKLDSEILNVLCLKVNSDIVSSMEGFKFLQFLSRYEINFREVLFDIAYRKVREMIENDSFDSSLNTYLFSYRIYAATGLFREAKDLIKELINSPNVRNVASLIFSKEMTSLIFAIFKDDPIIDNWLYRAVLYITKMFAEREILNDEFYEFLKCLQESVNVSIWKHVPKNMLNSQLEVILSKDWINDLNILKYSVWLIHSGSKNIIECTKLINIILNNEQNGMNGSIEEIKYYTAVLISMLIKMNIKSFAHSYEIISKIFKMYKGTIMASDLIIKSLFEEIENENGESWVQYVSNWDFIEEKPIGIPELIIETPGMSNSLTVTIYKEKVLETIKNINCSESSIEGLQLKNDFKSKDEDFREIQRFYKLKDLEIKESQVLIYDIEFILLLIVNNEDLFKMKEIIEVNMRALIETNLLQLVVCGLAHESKDIQKISKRIISCIVLSLDDDIKNLAKRKDKENKTNNIEELHVASFKERSAFKVLFGNLLYTYESEENIEVPKLFIMMLSYLIPVLNNPGHFLYEKTYRYILSGSKYRPYEIPLFKRIMNDFIKDEHGGGEDSDYFRELQWILDNLGDCITSNEDMKMMRKVVEELLNLVKLPSLKPSIITKISYILKRLVRIGGGDMLIRSFGLLGLVESGESSENPFKEVAVLSTVASGKRVNEWTSDDVEPLLKRICK</sequence>
<feature type="domain" description="URB1 central HEAT repeat" evidence="3">
    <location>
        <begin position="573"/>
        <end position="748"/>
    </location>
</feature>
<dbReference type="Pfam" id="PF16201">
    <property type="entry name" value="NopRA1"/>
    <property type="match status" value="1"/>
</dbReference>
<dbReference type="InterPro" id="IPR039844">
    <property type="entry name" value="URB1"/>
</dbReference>
<evidence type="ECO:0000259" key="1">
    <source>
        <dbReference type="Pfam" id="PF11707"/>
    </source>
</evidence>
<dbReference type="GO" id="GO:0000466">
    <property type="term" value="P:maturation of 5.8S rRNA from tricistronic rRNA transcript (SSU-rRNA, 5.8S rRNA, LSU-rRNA)"/>
    <property type="evidence" value="ECO:0007669"/>
    <property type="project" value="TreeGrafter"/>
</dbReference>
<comment type="caution">
    <text evidence="4">The sequence shown here is derived from an EMBL/GenBank/DDBJ whole genome shotgun (WGS) entry which is preliminary data.</text>
</comment>
<organism evidence="4 5">
    <name type="scientific">Pichia kluyveri</name>
    <name type="common">Yeast</name>
    <dbReference type="NCBI Taxonomy" id="36015"/>
    <lineage>
        <taxon>Eukaryota</taxon>
        <taxon>Fungi</taxon>
        <taxon>Dikarya</taxon>
        <taxon>Ascomycota</taxon>
        <taxon>Saccharomycotina</taxon>
        <taxon>Pichiomycetes</taxon>
        <taxon>Pichiales</taxon>
        <taxon>Pichiaceae</taxon>
        <taxon>Pichia</taxon>
    </lineage>
</organism>
<keyword evidence="5" id="KW-1185">Reference proteome</keyword>
<dbReference type="EMBL" id="BTGB01000003">
    <property type="protein sequence ID" value="GMM46346.1"/>
    <property type="molecule type" value="Genomic_DNA"/>
</dbReference>
<evidence type="ECO:0000259" key="2">
    <source>
        <dbReference type="Pfam" id="PF16201"/>
    </source>
</evidence>
<proteinExistence type="predicted"/>
<feature type="domain" description="URB1 C-terminal" evidence="2">
    <location>
        <begin position="1432"/>
        <end position="1649"/>
    </location>
</feature>
<dbReference type="Proteomes" id="UP001378960">
    <property type="component" value="Unassembled WGS sequence"/>
</dbReference>
<feature type="domain" description="URB1 N-terminal" evidence="1">
    <location>
        <begin position="46"/>
        <end position="378"/>
    </location>
</feature>
<gene>
    <name evidence="4" type="ORF">DAPK24_029210</name>
</gene>
<reference evidence="4 5" key="1">
    <citation type="journal article" date="2023" name="Elife">
        <title>Identification of key yeast species and microbe-microbe interactions impacting larval growth of Drosophila in the wild.</title>
        <authorList>
            <person name="Mure A."/>
            <person name="Sugiura Y."/>
            <person name="Maeda R."/>
            <person name="Honda K."/>
            <person name="Sakurai N."/>
            <person name="Takahashi Y."/>
            <person name="Watada M."/>
            <person name="Katoh T."/>
            <person name="Gotoh A."/>
            <person name="Gotoh Y."/>
            <person name="Taniguchi I."/>
            <person name="Nakamura K."/>
            <person name="Hayashi T."/>
            <person name="Katayama T."/>
            <person name="Uemura T."/>
            <person name="Hattori Y."/>
        </authorList>
    </citation>
    <scope>NUCLEOTIDE SEQUENCE [LARGE SCALE GENOMIC DNA]</scope>
    <source>
        <strain evidence="4 5">PK-24</strain>
    </source>
</reference>
<protein>
    <submittedName>
        <fullName evidence="4">Urb1 protein</fullName>
    </submittedName>
</protein>
<evidence type="ECO:0000259" key="3">
    <source>
        <dbReference type="Pfam" id="PF26140"/>
    </source>
</evidence>
<dbReference type="Pfam" id="PF26140">
    <property type="entry name" value="HEAT_URB1"/>
    <property type="match status" value="1"/>
</dbReference>
<dbReference type="InterPro" id="IPR059018">
    <property type="entry name" value="HEAT_URB1"/>
</dbReference>
<name>A0AAV5R6V4_PICKL</name>
<dbReference type="Pfam" id="PF11707">
    <property type="entry name" value="Npa1"/>
    <property type="match status" value="1"/>
</dbReference>
<dbReference type="GO" id="GO:0005730">
    <property type="term" value="C:nucleolus"/>
    <property type="evidence" value="ECO:0007669"/>
    <property type="project" value="TreeGrafter"/>
</dbReference>
<evidence type="ECO:0000313" key="4">
    <source>
        <dbReference type="EMBL" id="GMM46346.1"/>
    </source>
</evidence>
<dbReference type="InterPro" id="IPR032436">
    <property type="entry name" value="URB1_C"/>
</dbReference>